<dbReference type="InterPro" id="IPR027417">
    <property type="entry name" value="P-loop_NTPase"/>
</dbReference>
<dbReference type="Pfam" id="PF02492">
    <property type="entry name" value="cobW"/>
    <property type="match status" value="1"/>
</dbReference>
<dbReference type="CDD" id="cd03112">
    <property type="entry name" value="CobW-like"/>
    <property type="match status" value="1"/>
</dbReference>
<evidence type="ECO:0000256" key="5">
    <source>
        <dbReference type="ARBA" id="ARBA00049117"/>
    </source>
</evidence>
<dbReference type="InterPro" id="IPR051927">
    <property type="entry name" value="Zn_Chap_cDPG_Synth"/>
</dbReference>
<keyword evidence="8" id="KW-1185">Reference proteome</keyword>
<dbReference type="InterPro" id="IPR003495">
    <property type="entry name" value="CobW/HypB/UreG_nucleotide-bd"/>
</dbReference>
<dbReference type="SUPFAM" id="SSF90002">
    <property type="entry name" value="Hypothetical protein YjiA, C-terminal domain"/>
    <property type="match status" value="1"/>
</dbReference>
<sequence length="435" mass="48447">MAGTPESVAVTMLSGFLGSGKTTLLRHLLENSSLKIGCIVNDVADVNIDAKLIRNDRTKSRKGQQNTTADLADTIELANGCACCSIQEELFGSFEKLLTIADQKGVKYDRFVLENSGVAEPQNLRDKFNDALASGHPLMSRIRLDTMVTMVDSGSFFADWSSKAPLAARPDLGEGGNLRPVVDLLVEQIECADYVLLNKVDLLGNENLDSLSAIVSSLNRLAEVVACEQAKVDIVKLLAVTLIRPMDMTRQITQMRATARFGIRSFVYARRRPFHPQRLRETVLQWIPVSHNKATGNLQASPGDSPLKAVLRSKGFMWMANSHNTAFFWSHAGQHFEVRDEGEWWAAVPDDEWPEPGMQRDVVIQDFDLSSAFGDRRQEIVFIGRSMEQEAITGRLDGALLTDTEMDQYTQRFCKVPDPTHPDVEHLQQAKRART</sequence>
<dbReference type="Gene3D" id="3.40.50.300">
    <property type="entry name" value="P-loop containing nucleotide triphosphate hydrolases"/>
    <property type="match status" value="1"/>
</dbReference>
<dbReference type="InterPro" id="IPR036627">
    <property type="entry name" value="CobW-likC_sf"/>
</dbReference>
<keyword evidence="2" id="KW-0378">Hydrolase</keyword>
<dbReference type="GO" id="GO:0000166">
    <property type="term" value="F:nucleotide binding"/>
    <property type="evidence" value="ECO:0007669"/>
    <property type="project" value="UniProtKB-KW"/>
</dbReference>
<evidence type="ECO:0000256" key="1">
    <source>
        <dbReference type="ARBA" id="ARBA00022741"/>
    </source>
</evidence>
<name>A0AAW1TE09_9CHLO</name>
<evidence type="ECO:0000259" key="6">
    <source>
        <dbReference type="SMART" id="SM00833"/>
    </source>
</evidence>
<accession>A0AAW1TE09</accession>
<keyword evidence="1" id="KW-0547">Nucleotide-binding</keyword>
<dbReference type="GO" id="GO:0016787">
    <property type="term" value="F:hydrolase activity"/>
    <property type="evidence" value="ECO:0007669"/>
    <property type="project" value="UniProtKB-KW"/>
</dbReference>
<dbReference type="Gene3D" id="3.30.1220.10">
    <property type="entry name" value="CobW-like, C-terminal domain"/>
    <property type="match status" value="1"/>
</dbReference>
<dbReference type="Proteomes" id="UP001485043">
    <property type="component" value="Unassembled WGS sequence"/>
</dbReference>
<comment type="caution">
    <text evidence="7">The sequence shown here is derived from an EMBL/GenBank/DDBJ whole genome shotgun (WGS) entry which is preliminary data.</text>
</comment>
<evidence type="ECO:0000256" key="4">
    <source>
        <dbReference type="ARBA" id="ARBA00034320"/>
    </source>
</evidence>
<dbReference type="AlphaFoldDB" id="A0AAW1TE09"/>
<feature type="domain" description="CobW C-terminal" evidence="6">
    <location>
        <begin position="263"/>
        <end position="400"/>
    </location>
</feature>
<proteinExistence type="inferred from homology"/>
<reference evidence="7 8" key="1">
    <citation type="journal article" date="2024" name="Nat. Commun.">
        <title>Phylogenomics reveals the evolutionary origins of lichenization in chlorophyte algae.</title>
        <authorList>
            <person name="Puginier C."/>
            <person name="Libourel C."/>
            <person name="Otte J."/>
            <person name="Skaloud P."/>
            <person name="Haon M."/>
            <person name="Grisel S."/>
            <person name="Petersen M."/>
            <person name="Berrin J.G."/>
            <person name="Delaux P.M."/>
            <person name="Dal Grande F."/>
            <person name="Keller J."/>
        </authorList>
    </citation>
    <scope>NUCLEOTIDE SEQUENCE [LARGE SCALE GENOMIC DNA]</scope>
    <source>
        <strain evidence="7 8">SAG 2523</strain>
    </source>
</reference>
<gene>
    <name evidence="7" type="ORF">WJX84_011588</name>
</gene>
<evidence type="ECO:0000256" key="3">
    <source>
        <dbReference type="ARBA" id="ARBA00023186"/>
    </source>
</evidence>
<dbReference type="SUPFAM" id="SSF52540">
    <property type="entry name" value="P-loop containing nucleoside triphosphate hydrolases"/>
    <property type="match status" value="1"/>
</dbReference>
<dbReference type="InterPro" id="IPR011629">
    <property type="entry name" value="CobW-like_C"/>
</dbReference>
<protein>
    <recommendedName>
        <fullName evidence="6">CobW C-terminal domain-containing protein</fullName>
    </recommendedName>
</protein>
<organism evidence="7 8">
    <name type="scientific">Apatococcus fuscideae</name>
    <dbReference type="NCBI Taxonomy" id="2026836"/>
    <lineage>
        <taxon>Eukaryota</taxon>
        <taxon>Viridiplantae</taxon>
        <taxon>Chlorophyta</taxon>
        <taxon>core chlorophytes</taxon>
        <taxon>Trebouxiophyceae</taxon>
        <taxon>Chlorellales</taxon>
        <taxon>Chlorellaceae</taxon>
        <taxon>Apatococcus</taxon>
    </lineage>
</organism>
<dbReference type="Pfam" id="PF07683">
    <property type="entry name" value="CobW_C"/>
    <property type="match status" value="1"/>
</dbReference>
<evidence type="ECO:0000256" key="2">
    <source>
        <dbReference type="ARBA" id="ARBA00022801"/>
    </source>
</evidence>
<comment type="catalytic activity">
    <reaction evidence="5">
        <text>GTP + H2O = GDP + phosphate + H(+)</text>
        <dbReference type="Rhea" id="RHEA:19669"/>
        <dbReference type="ChEBI" id="CHEBI:15377"/>
        <dbReference type="ChEBI" id="CHEBI:15378"/>
        <dbReference type="ChEBI" id="CHEBI:37565"/>
        <dbReference type="ChEBI" id="CHEBI:43474"/>
        <dbReference type="ChEBI" id="CHEBI:58189"/>
    </reaction>
    <physiologicalReaction direction="left-to-right" evidence="5">
        <dbReference type="Rhea" id="RHEA:19670"/>
    </physiologicalReaction>
</comment>
<evidence type="ECO:0000313" key="7">
    <source>
        <dbReference type="EMBL" id="KAK9866837.1"/>
    </source>
</evidence>
<dbReference type="PANTHER" id="PTHR43603">
    <property type="entry name" value="COBW DOMAIN-CONTAINING PROTEIN DDB_G0274527"/>
    <property type="match status" value="1"/>
</dbReference>
<dbReference type="SMART" id="SM00833">
    <property type="entry name" value="CobW_C"/>
    <property type="match status" value="1"/>
</dbReference>
<evidence type="ECO:0000313" key="8">
    <source>
        <dbReference type="Proteomes" id="UP001485043"/>
    </source>
</evidence>
<dbReference type="EMBL" id="JALJOV010000130">
    <property type="protein sequence ID" value="KAK9866837.1"/>
    <property type="molecule type" value="Genomic_DNA"/>
</dbReference>
<keyword evidence="3" id="KW-0143">Chaperone</keyword>
<comment type="similarity">
    <text evidence="4">Belongs to the SIMIBI class G3E GTPase family. ZNG1 subfamily.</text>
</comment>
<dbReference type="PANTHER" id="PTHR43603:SF1">
    <property type="entry name" value="ZINC-REGULATED GTPASE METALLOPROTEIN ACTIVATOR 1"/>
    <property type="match status" value="1"/>
</dbReference>